<dbReference type="Pfam" id="PF05380">
    <property type="entry name" value="Peptidase_A17"/>
    <property type="match status" value="1"/>
</dbReference>
<sequence length="492" mass="55521">MKVSLEISGEQKTHLYQLVDVRTVNRLDLPRQSIHYTEMVKKYPYLGGLPIKDYEDAVPEILIGNDNLHLAAVLKIREGNPQEPIAAKTRLGWTIYGSVPGSSENTLSAGMNLPTSREIQRANRILESSTKRIGQRYETGLLWRFDVFEFPDSYQMAVKRMVCLERRMAKNVAIGESVRKQMVEYQEKGYIHRAIEAELKEADPRRTWYLPLGVALNPKKPEKIRIFCDAAAMVDGVSLNSMLLKGPDLLSSLPAVLFGFRERRYALCADIKEMFHQIRIKKEDRHAQRLLWRDSPDEDPAVYIMDVATFGSTCSPCSAQYVKNINAVEHAAEFPAAAEAVIKKHYVDDYLDSADPIDEAVRQAEEVRIVHSRGGFHIRNRMSNSEKVLRRVGGPSTATKKHLSLDKSGVTEHASEGAYACVAYFRAVYCGKVECALVAAKFKVAPLKSLSIPRMELQAAILGVRLKKMIRQAHSLPIDECFYYTDSKRGCP</sequence>
<evidence type="ECO:0000313" key="2">
    <source>
        <dbReference type="Proteomes" id="UP000069940"/>
    </source>
</evidence>
<reference evidence="2" key="1">
    <citation type="journal article" date="2015" name="Proc. Natl. Acad. Sci. U.S.A.">
        <title>Genome sequence of the Asian Tiger mosquito, Aedes albopictus, reveals insights into its biology, genetics, and evolution.</title>
        <authorList>
            <person name="Chen X.G."/>
            <person name="Jiang X."/>
            <person name="Gu J."/>
            <person name="Xu M."/>
            <person name="Wu Y."/>
            <person name="Deng Y."/>
            <person name="Zhang C."/>
            <person name="Bonizzoni M."/>
            <person name="Dermauw W."/>
            <person name="Vontas J."/>
            <person name="Armbruster P."/>
            <person name="Huang X."/>
            <person name="Yang Y."/>
            <person name="Zhang H."/>
            <person name="He W."/>
            <person name="Peng H."/>
            <person name="Liu Y."/>
            <person name="Wu K."/>
            <person name="Chen J."/>
            <person name="Lirakis M."/>
            <person name="Topalis P."/>
            <person name="Van Leeuwen T."/>
            <person name="Hall A.B."/>
            <person name="Jiang X."/>
            <person name="Thorpe C."/>
            <person name="Mueller R.L."/>
            <person name="Sun C."/>
            <person name="Waterhouse R.M."/>
            <person name="Yan G."/>
            <person name="Tu Z.J."/>
            <person name="Fang X."/>
            <person name="James A.A."/>
        </authorList>
    </citation>
    <scope>NUCLEOTIDE SEQUENCE [LARGE SCALE GENOMIC DNA]</scope>
    <source>
        <strain evidence="2">Foshan</strain>
    </source>
</reference>
<dbReference type="Gene3D" id="3.10.10.10">
    <property type="entry name" value="HIV Type 1 Reverse Transcriptase, subunit A, domain 1"/>
    <property type="match status" value="1"/>
</dbReference>
<evidence type="ECO:0008006" key="3">
    <source>
        <dbReference type="Google" id="ProtNLM"/>
    </source>
</evidence>
<accession>A0ABM2A301</accession>
<organism evidence="1 2">
    <name type="scientific">Aedes albopictus</name>
    <name type="common">Asian tiger mosquito</name>
    <name type="synonym">Stegomyia albopicta</name>
    <dbReference type="NCBI Taxonomy" id="7160"/>
    <lineage>
        <taxon>Eukaryota</taxon>
        <taxon>Metazoa</taxon>
        <taxon>Ecdysozoa</taxon>
        <taxon>Arthropoda</taxon>
        <taxon>Hexapoda</taxon>
        <taxon>Insecta</taxon>
        <taxon>Pterygota</taxon>
        <taxon>Neoptera</taxon>
        <taxon>Endopterygota</taxon>
        <taxon>Diptera</taxon>
        <taxon>Nematocera</taxon>
        <taxon>Culicoidea</taxon>
        <taxon>Culicidae</taxon>
        <taxon>Culicinae</taxon>
        <taxon>Aedini</taxon>
        <taxon>Aedes</taxon>
        <taxon>Stegomyia</taxon>
    </lineage>
</organism>
<dbReference type="InterPro" id="IPR008042">
    <property type="entry name" value="Retrotrans_Pao"/>
</dbReference>
<dbReference type="PANTHER" id="PTHR47331:SF5">
    <property type="entry name" value="RIBONUCLEASE H"/>
    <property type="match status" value="1"/>
</dbReference>
<keyword evidence="2" id="KW-1185">Reference proteome</keyword>
<name>A0ABM2A301_AEDAL</name>
<dbReference type="EnsemblMetazoa" id="AALFPA23_023966.R35716">
    <property type="protein sequence ID" value="AALFPA23_023966.P35716"/>
    <property type="gene ID" value="AALFPA23_023966"/>
</dbReference>
<dbReference type="Gene3D" id="3.30.70.270">
    <property type="match status" value="1"/>
</dbReference>
<dbReference type="PANTHER" id="PTHR47331">
    <property type="entry name" value="PHD-TYPE DOMAIN-CONTAINING PROTEIN"/>
    <property type="match status" value="1"/>
</dbReference>
<proteinExistence type="predicted"/>
<dbReference type="GeneID" id="134290357"/>
<dbReference type="RefSeq" id="XP_062713462.1">
    <property type="nucleotide sequence ID" value="XM_062857478.1"/>
</dbReference>
<protein>
    <recommendedName>
        <fullName evidence="3">Reverse transcriptase/retrotransposon-derived protein RNase H-like domain-containing protein</fullName>
    </recommendedName>
</protein>
<dbReference type="InterPro" id="IPR043502">
    <property type="entry name" value="DNA/RNA_pol_sf"/>
</dbReference>
<dbReference type="Proteomes" id="UP000069940">
    <property type="component" value="Unassembled WGS sequence"/>
</dbReference>
<dbReference type="InterPro" id="IPR043128">
    <property type="entry name" value="Rev_trsase/Diguanyl_cyclase"/>
</dbReference>
<reference evidence="1" key="2">
    <citation type="submission" date="2025-05" db="UniProtKB">
        <authorList>
            <consortium name="EnsemblMetazoa"/>
        </authorList>
    </citation>
    <scope>IDENTIFICATION</scope>
    <source>
        <strain evidence="1">Foshan</strain>
    </source>
</reference>
<evidence type="ECO:0000313" key="1">
    <source>
        <dbReference type="EnsemblMetazoa" id="AALFPA23_023966.P35716"/>
    </source>
</evidence>
<dbReference type="SUPFAM" id="SSF56672">
    <property type="entry name" value="DNA/RNA polymerases"/>
    <property type="match status" value="1"/>
</dbReference>